<dbReference type="InterPro" id="IPR035956">
    <property type="entry name" value="RimP_N_sf"/>
</dbReference>
<protein>
    <recommendedName>
        <fullName evidence="3">Ribosome maturation factor RimP</fullName>
    </recommendedName>
</protein>
<dbReference type="Gene3D" id="3.30.300.70">
    <property type="entry name" value="RimP-like superfamily, N-terminal"/>
    <property type="match status" value="1"/>
</dbReference>
<dbReference type="PATRIC" id="fig|1359193.3.peg.438"/>
<comment type="subcellular location">
    <subcellularLocation>
        <location evidence="3">Cytoplasm</location>
    </subcellularLocation>
</comment>
<dbReference type="RefSeq" id="WP_041804650.1">
    <property type="nucleotide sequence ID" value="NZ_LAOI01000001.1"/>
</dbReference>
<dbReference type="InterPro" id="IPR028998">
    <property type="entry name" value="RimP_C"/>
</dbReference>
<dbReference type="AlphaFoldDB" id="A0A0F3QB49"/>
<dbReference type="Gene3D" id="2.30.30.180">
    <property type="entry name" value="Ribosome maturation factor RimP, C-terminal domain"/>
    <property type="match status" value="1"/>
</dbReference>
<dbReference type="SMR" id="A0A0F3QB49"/>
<dbReference type="GO" id="GO:0005829">
    <property type="term" value="C:cytosol"/>
    <property type="evidence" value="ECO:0007669"/>
    <property type="project" value="TreeGrafter"/>
</dbReference>
<dbReference type="SUPFAM" id="SSF75420">
    <property type="entry name" value="YhbC-like, N-terminal domain"/>
    <property type="match status" value="1"/>
</dbReference>
<keyword evidence="7" id="KW-1185">Reference proteome</keyword>
<organism evidence="6 7">
    <name type="scientific">Rickettsia bellii str. RML An4</name>
    <dbReference type="NCBI Taxonomy" id="1359193"/>
    <lineage>
        <taxon>Bacteria</taxon>
        <taxon>Pseudomonadati</taxon>
        <taxon>Pseudomonadota</taxon>
        <taxon>Alphaproteobacteria</taxon>
        <taxon>Rickettsiales</taxon>
        <taxon>Rickettsiaceae</taxon>
        <taxon>Rickettsieae</taxon>
        <taxon>Rickettsia</taxon>
        <taxon>belli group</taxon>
    </lineage>
</organism>
<comment type="function">
    <text evidence="3">Required for maturation of 30S ribosomal subunits.</text>
</comment>
<dbReference type="InterPro" id="IPR036847">
    <property type="entry name" value="RimP_C_sf"/>
</dbReference>
<dbReference type="PANTHER" id="PTHR33867">
    <property type="entry name" value="RIBOSOME MATURATION FACTOR RIMP"/>
    <property type="match status" value="1"/>
</dbReference>
<dbReference type="FunFam" id="3.30.300.70:FF:000001">
    <property type="entry name" value="Ribosome maturation factor RimP"/>
    <property type="match status" value="1"/>
</dbReference>
<reference evidence="6 7" key="1">
    <citation type="submission" date="2015-02" db="EMBL/GenBank/DDBJ databases">
        <title>Genome Sequencing of Rickettsiales.</title>
        <authorList>
            <person name="Daugherty S.C."/>
            <person name="Su Q."/>
            <person name="Abolude K."/>
            <person name="Beier-Sexton M."/>
            <person name="Carlyon J.A."/>
            <person name="Carter R."/>
            <person name="Day N.P."/>
            <person name="Dumler S.J."/>
            <person name="Dyachenko V."/>
            <person name="Godinez A."/>
            <person name="Kurtti T.J."/>
            <person name="Lichay M."/>
            <person name="Mullins K.E."/>
            <person name="Ott S."/>
            <person name="Pappas-Brown V."/>
            <person name="Paris D.H."/>
            <person name="Patel P."/>
            <person name="Richards A.L."/>
            <person name="Sadzewicz L."/>
            <person name="Sears K."/>
            <person name="Seidman D."/>
            <person name="Sengamalay N."/>
            <person name="Stenos J."/>
            <person name="Tallon L.J."/>
            <person name="Vincent G."/>
            <person name="Fraser C.M."/>
            <person name="Munderloh U."/>
            <person name="Dunning-Hotopp J.C."/>
        </authorList>
    </citation>
    <scope>NUCLEOTIDE SEQUENCE [LARGE SCALE GENOMIC DNA]</scope>
    <source>
        <strain evidence="6 7">RML An4</strain>
    </source>
</reference>
<gene>
    <name evidence="3" type="primary">rimP</name>
    <name evidence="6" type="ORF">RBEAN4_0455</name>
</gene>
<dbReference type="InterPro" id="IPR028989">
    <property type="entry name" value="RimP_N"/>
</dbReference>
<evidence type="ECO:0000256" key="1">
    <source>
        <dbReference type="ARBA" id="ARBA00022490"/>
    </source>
</evidence>
<sequence>MQTIEQQITDLIQETLSDMGFELVLVRVKGLSSKVVEILIDRLDDQKVTIEDCTKASNTISAILDVEDLIEEAYYLEVSSSGVERPLVKFENYKRFIGREVKIKLKELLNGRSRYQGTIIEAKDDKVYLKWEDQEVIINYDLIKSANLVLTEEMFKKLLGSENKSNTR</sequence>
<evidence type="ECO:0000313" key="7">
    <source>
        <dbReference type="Proteomes" id="UP000033661"/>
    </source>
</evidence>
<keyword evidence="1 3" id="KW-0963">Cytoplasm</keyword>
<evidence type="ECO:0000256" key="2">
    <source>
        <dbReference type="ARBA" id="ARBA00022517"/>
    </source>
</evidence>
<dbReference type="EMBL" id="LAOI01000001">
    <property type="protein sequence ID" value="KJV89477.1"/>
    <property type="molecule type" value="Genomic_DNA"/>
</dbReference>
<dbReference type="Pfam" id="PF17384">
    <property type="entry name" value="DUF150_C"/>
    <property type="match status" value="1"/>
</dbReference>
<name>A0A0F3QB49_RICBE</name>
<comment type="caution">
    <text evidence="6">The sequence shown here is derived from an EMBL/GenBank/DDBJ whole genome shotgun (WGS) entry which is preliminary data.</text>
</comment>
<evidence type="ECO:0000256" key="3">
    <source>
        <dbReference type="HAMAP-Rule" id="MF_01077"/>
    </source>
</evidence>
<dbReference type="GO" id="GO:0000028">
    <property type="term" value="P:ribosomal small subunit assembly"/>
    <property type="evidence" value="ECO:0007669"/>
    <property type="project" value="TreeGrafter"/>
</dbReference>
<dbReference type="GO" id="GO:0006412">
    <property type="term" value="P:translation"/>
    <property type="evidence" value="ECO:0007669"/>
    <property type="project" value="TreeGrafter"/>
</dbReference>
<dbReference type="Pfam" id="PF02576">
    <property type="entry name" value="RimP_N"/>
    <property type="match status" value="1"/>
</dbReference>
<comment type="similarity">
    <text evidence="3">Belongs to the RimP family.</text>
</comment>
<evidence type="ECO:0000259" key="4">
    <source>
        <dbReference type="Pfam" id="PF02576"/>
    </source>
</evidence>
<accession>A0A0F3QB49</accession>
<dbReference type="HAMAP" id="MF_01077">
    <property type="entry name" value="RimP"/>
    <property type="match status" value="1"/>
</dbReference>
<feature type="domain" description="Ribosome maturation factor RimP N-terminal" evidence="4">
    <location>
        <begin position="11"/>
        <end position="84"/>
    </location>
</feature>
<evidence type="ECO:0000313" key="6">
    <source>
        <dbReference type="EMBL" id="KJV89477.1"/>
    </source>
</evidence>
<evidence type="ECO:0000259" key="5">
    <source>
        <dbReference type="Pfam" id="PF17384"/>
    </source>
</evidence>
<dbReference type="InterPro" id="IPR003728">
    <property type="entry name" value="Ribosome_maturation_RimP"/>
</dbReference>
<dbReference type="Proteomes" id="UP000033661">
    <property type="component" value="Unassembled WGS sequence"/>
</dbReference>
<proteinExistence type="inferred from homology"/>
<dbReference type="PANTHER" id="PTHR33867:SF1">
    <property type="entry name" value="RIBOSOME MATURATION FACTOR RIMP"/>
    <property type="match status" value="1"/>
</dbReference>
<dbReference type="SUPFAM" id="SSF74942">
    <property type="entry name" value="YhbC-like, C-terminal domain"/>
    <property type="match status" value="1"/>
</dbReference>
<keyword evidence="2 3" id="KW-0690">Ribosome biogenesis</keyword>
<feature type="domain" description="Ribosome maturation factor RimP C-terminal" evidence="5">
    <location>
        <begin position="87"/>
        <end position="150"/>
    </location>
</feature>
<dbReference type="CDD" id="cd01734">
    <property type="entry name" value="YlxS_C"/>
    <property type="match status" value="1"/>
</dbReference>